<keyword evidence="9" id="KW-1185">Reference proteome</keyword>
<dbReference type="InterPro" id="IPR017871">
    <property type="entry name" value="ABC_transporter-like_CS"/>
</dbReference>
<dbReference type="RefSeq" id="WP_187078353.1">
    <property type="nucleotide sequence ID" value="NZ_JACORT010000011.1"/>
</dbReference>
<dbReference type="GO" id="GO:0016887">
    <property type="term" value="F:ATP hydrolysis activity"/>
    <property type="evidence" value="ECO:0007669"/>
    <property type="project" value="InterPro"/>
</dbReference>
<evidence type="ECO:0000259" key="6">
    <source>
        <dbReference type="PROSITE" id="PS50287"/>
    </source>
</evidence>
<dbReference type="GO" id="GO:0140359">
    <property type="term" value="F:ABC-type transporter activity"/>
    <property type="evidence" value="ECO:0007669"/>
    <property type="project" value="InterPro"/>
</dbReference>
<dbReference type="PROSITE" id="PS50287">
    <property type="entry name" value="SRCR_2"/>
    <property type="match status" value="1"/>
</dbReference>
<dbReference type="GO" id="GO:0005524">
    <property type="term" value="F:ATP binding"/>
    <property type="evidence" value="ECO:0007669"/>
    <property type="project" value="UniProtKB-KW"/>
</dbReference>
<name>A0A923SH61_9BURK</name>
<organism evidence="8 9">
    <name type="scientific">Ramlibacter cellulosilyticus</name>
    <dbReference type="NCBI Taxonomy" id="2764187"/>
    <lineage>
        <taxon>Bacteria</taxon>
        <taxon>Pseudomonadati</taxon>
        <taxon>Pseudomonadota</taxon>
        <taxon>Betaproteobacteria</taxon>
        <taxon>Burkholderiales</taxon>
        <taxon>Comamonadaceae</taxon>
        <taxon>Ramlibacter</taxon>
    </lineage>
</organism>
<evidence type="ECO:0000313" key="9">
    <source>
        <dbReference type="Proteomes" id="UP000608513"/>
    </source>
</evidence>
<proteinExistence type="inferred from homology"/>
<evidence type="ECO:0000256" key="4">
    <source>
        <dbReference type="ARBA" id="ARBA00022741"/>
    </source>
</evidence>
<dbReference type="Gene3D" id="3.40.50.300">
    <property type="entry name" value="P-loop containing nucleotide triphosphate hydrolases"/>
    <property type="match status" value="1"/>
</dbReference>
<keyword evidence="3" id="KW-0472">Membrane</keyword>
<dbReference type="CDD" id="cd03220">
    <property type="entry name" value="ABC_KpsT_Wzt"/>
    <property type="match status" value="1"/>
</dbReference>
<dbReference type="PROSITE" id="PS00211">
    <property type="entry name" value="ABC_TRANSPORTER_1"/>
    <property type="match status" value="1"/>
</dbReference>
<feature type="domain" description="SRCR" evidence="6">
    <location>
        <begin position="48"/>
        <end position="96"/>
    </location>
</feature>
<keyword evidence="4" id="KW-0547">Nucleotide-binding</keyword>
<accession>A0A923SH61</accession>
<reference evidence="8" key="1">
    <citation type="submission" date="2020-08" db="EMBL/GenBank/DDBJ databases">
        <title>Ramlibacter sp. USB13 16S ribosomal RNA gene genome sequencing and assembly.</title>
        <authorList>
            <person name="Kang M."/>
        </authorList>
    </citation>
    <scope>NUCLEOTIDE SEQUENCE</scope>
    <source>
        <strain evidence="8">USB13</strain>
    </source>
</reference>
<evidence type="ECO:0000313" key="8">
    <source>
        <dbReference type="EMBL" id="MBC5785607.1"/>
    </source>
</evidence>
<dbReference type="PROSITE" id="PS50893">
    <property type="entry name" value="ABC_TRANSPORTER_2"/>
    <property type="match status" value="1"/>
</dbReference>
<dbReference type="GO" id="GO:0016020">
    <property type="term" value="C:membrane"/>
    <property type="evidence" value="ECO:0007669"/>
    <property type="project" value="InterPro"/>
</dbReference>
<dbReference type="InterPro" id="IPR015860">
    <property type="entry name" value="ABC_transpr_TagH-like"/>
</dbReference>
<evidence type="ECO:0000256" key="1">
    <source>
        <dbReference type="ARBA" id="ARBA00005417"/>
    </source>
</evidence>
<dbReference type="InterPro" id="IPR050683">
    <property type="entry name" value="Bact_Polysacc_Export_ATP-bd"/>
</dbReference>
<dbReference type="InterPro" id="IPR001190">
    <property type="entry name" value="SRCR"/>
</dbReference>
<dbReference type="InterPro" id="IPR027417">
    <property type="entry name" value="P-loop_NTPase"/>
</dbReference>
<dbReference type="Pfam" id="PF00005">
    <property type="entry name" value="ABC_tran"/>
    <property type="match status" value="1"/>
</dbReference>
<dbReference type="AlphaFoldDB" id="A0A923SH61"/>
<dbReference type="InterPro" id="IPR003439">
    <property type="entry name" value="ABC_transporter-like_ATP-bd"/>
</dbReference>
<comment type="caution">
    <text evidence="8">The sequence shown here is derived from an EMBL/GenBank/DDBJ whole genome shotgun (WGS) entry which is preliminary data.</text>
</comment>
<evidence type="ECO:0000256" key="3">
    <source>
        <dbReference type="ARBA" id="ARBA00022475"/>
    </source>
</evidence>
<dbReference type="InterPro" id="IPR003593">
    <property type="entry name" value="AAA+_ATPase"/>
</dbReference>
<evidence type="ECO:0000256" key="2">
    <source>
        <dbReference type="ARBA" id="ARBA00022448"/>
    </source>
</evidence>
<dbReference type="EMBL" id="JACORT010000011">
    <property type="protein sequence ID" value="MBC5785607.1"/>
    <property type="molecule type" value="Genomic_DNA"/>
</dbReference>
<evidence type="ECO:0000256" key="5">
    <source>
        <dbReference type="ARBA" id="ARBA00022840"/>
    </source>
</evidence>
<dbReference type="PANTHER" id="PTHR46743">
    <property type="entry name" value="TEICHOIC ACIDS EXPORT ATP-BINDING PROTEIN TAGH"/>
    <property type="match status" value="1"/>
</dbReference>
<keyword evidence="3" id="KW-1003">Cell membrane</keyword>
<sequence>MITLREVTKRYATRHGLTTVLDALDLTVHPGEKIGVVGRNGAGKSTLIRLLSGAEAPTAGRIERRMRVSWPLAFGGAFQGSLTGADNLRFICRIYGQDAKDKLGYVDDFSELGRYLHEPVRTYSSGMRARFAFAVSMAIDFDCFLIDEVISVGDERFHEKCHEELFVRRSDRALILVSHDGEYVRRHCDVIHLLADGKLHRVDAAPAAH</sequence>
<comment type="similarity">
    <text evidence="1">Belongs to the ABC transporter superfamily.</text>
</comment>
<evidence type="ECO:0000259" key="7">
    <source>
        <dbReference type="PROSITE" id="PS50893"/>
    </source>
</evidence>
<protein>
    <submittedName>
        <fullName evidence="8">ABC transporter ATP-binding protein</fullName>
    </submittedName>
</protein>
<gene>
    <name evidence="8" type="ORF">H8N03_21885</name>
</gene>
<keyword evidence="2" id="KW-0813">Transport</keyword>
<dbReference type="SMART" id="SM00382">
    <property type="entry name" value="AAA"/>
    <property type="match status" value="1"/>
</dbReference>
<keyword evidence="5 8" id="KW-0067">ATP-binding</keyword>
<dbReference type="Proteomes" id="UP000608513">
    <property type="component" value="Unassembled WGS sequence"/>
</dbReference>
<dbReference type="SUPFAM" id="SSF52540">
    <property type="entry name" value="P-loop containing nucleoside triphosphate hydrolases"/>
    <property type="match status" value="1"/>
</dbReference>
<feature type="domain" description="ABC transporter" evidence="7">
    <location>
        <begin position="2"/>
        <end position="208"/>
    </location>
</feature>
<dbReference type="PANTHER" id="PTHR46743:SF2">
    <property type="entry name" value="TEICHOIC ACIDS EXPORT ATP-BINDING PROTEIN TAGH"/>
    <property type="match status" value="1"/>
</dbReference>